<organism evidence="2 3">
    <name type="scientific">Nonomuraea insulae</name>
    <dbReference type="NCBI Taxonomy" id="1616787"/>
    <lineage>
        <taxon>Bacteria</taxon>
        <taxon>Bacillati</taxon>
        <taxon>Actinomycetota</taxon>
        <taxon>Actinomycetes</taxon>
        <taxon>Streptosporangiales</taxon>
        <taxon>Streptosporangiaceae</taxon>
        <taxon>Nonomuraea</taxon>
    </lineage>
</organism>
<evidence type="ECO:0000313" key="3">
    <source>
        <dbReference type="Proteomes" id="UP001596058"/>
    </source>
</evidence>
<name>A0ABW1CWU3_9ACTN</name>
<gene>
    <name evidence="2" type="ORF">ACFPZ3_33365</name>
</gene>
<feature type="region of interest" description="Disordered" evidence="1">
    <location>
        <begin position="1"/>
        <end position="21"/>
    </location>
</feature>
<dbReference type="Proteomes" id="UP001596058">
    <property type="component" value="Unassembled WGS sequence"/>
</dbReference>
<evidence type="ECO:0000256" key="1">
    <source>
        <dbReference type="SAM" id="MobiDB-lite"/>
    </source>
</evidence>
<evidence type="ECO:0008006" key="4">
    <source>
        <dbReference type="Google" id="ProtNLM"/>
    </source>
</evidence>
<keyword evidence="3" id="KW-1185">Reference proteome</keyword>
<comment type="caution">
    <text evidence="2">The sequence shown here is derived from an EMBL/GenBank/DDBJ whole genome shotgun (WGS) entry which is preliminary data.</text>
</comment>
<proteinExistence type="predicted"/>
<evidence type="ECO:0000313" key="2">
    <source>
        <dbReference type="EMBL" id="MFC5828783.1"/>
    </source>
</evidence>
<protein>
    <recommendedName>
        <fullName evidence="4">DUF1186 domain-containing protein</fullName>
    </recommendedName>
</protein>
<accession>A0ABW1CWU3</accession>
<dbReference type="RefSeq" id="WP_379518282.1">
    <property type="nucleotide sequence ID" value="NZ_JBHSPA010000041.1"/>
</dbReference>
<reference evidence="3" key="1">
    <citation type="journal article" date="2019" name="Int. J. Syst. Evol. Microbiol.">
        <title>The Global Catalogue of Microorganisms (GCM) 10K type strain sequencing project: providing services to taxonomists for standard genome sequencing and annotation.</title>
        <authorList>
            <consortium name="The Broad Institute Genomics Platform"/>
            <consortium name="The Broad Institute Genome Sequencing Center for Infectious Disease"/>
            <person name="Wu L."/>
            <person name="Ma J."/>
        </authorList>
    </citation>
    <scope>NUCLEOTIDE SEQUENCE [LARGE SCALE GENOMIC DNA]</scope>
    <source>
        <strain evidence="3">CCUG 53903</strain>
    </source>
</reference>
<feature type="compositionally biased region" description="Basic residues" evidence="1">
    <location>
        <begin position="1"/>
        <end position="14"/>
    </location>
</feature>
<dbReference type="EMBL" id="JBHSPA010000041">
    <property type="protein sequence ID" value="MFC5828783.1"/>
    <property type="molecule type" value="Genomic_DNA"/>
</dbReference>
<sequence>MGSRKKDAKHRRREQRLAERASRFERHAALVVERHGDPRYVQRTLNPDGSQSLTLPPEMMDLMLQQRERFREKFGRDIRPDDPIFFDPDAEEPVPVPAEHYEELLQAFADDTDDPELRSLALASLDTGYMVTELNQHLFTAHEVEAFSASVTKHLEVHTQQEGLIDFIESRMQAVIGMIADGSADVDLPRFLIEELLSERSEASEHDAGLVISMMLAVPLRLLVSAKAAGIGENELNIAAQWIADNLGGVDYAGPASAVATAIWGGDGQSHLEQHLGTSEPTFNDMHELLGQDFAPAMMWLCAGLIATAGDGDIEWLRVISQREDSDT</sequence>